<dbReference type="SUPFAM" id="SSF47203">
    <property type="entry name" value="Acyl-CoA dehydrogenase C-terminal domain-like"/>
    <property type="match status" value="1"/>
</dbReference>
<dbReference type="Proteomes" id="UP000543554">
    <property type="component" value="Unassembled WGS sequence"/>
</dbReference>
<evidence type="ECO:0000256" key="1">
    <source>
        <dbReference type="ARBA" id="ARBA00023002"/>
    </source>
</evidence>
<evidence type="ECO:0000259" key="2">
    <source>
        <dbReference type="Pfam" id="PF08028"/>
    </source>
</evidence>
<reference evidence="3 4" key="1">
    <citation type="submission" date="2020-08" db="EMBL/GenBank/DDBJ databases">
        <title>Genomic Encyclopedia of Type Strains, Phase IV (KMG-IV): sequencing the most valuable type-strain genomes for metagenomic binning, comparative biology and taxonomic classification.</title>
        <authorList>
            <person name="Goeker M."/>
        </authorList>
    </citation>
    <scope>NUCLEOTIDE SEQUENCE [LARGE SCALE GENOMIC DNA]</scope>
    <source>
        <strain evidence="3 4">DSM 11490</strain>
    </source>
</reference>
<keyword evidence="1" id="KW-0560">Oxidoreductase</keyword>
<keyword evidence="4" id="KW-1185">Reference proteome</keyword>
<name>A0AA40S233_9HYPH</name>
<evidence type="ECO:0000313" key="4">
    <source>
        <dbReference type="Proteomes" id="UP000543554"/>
    </source>
</evidence>
<dbReference type="EMBL" id="JACJIB010000003">
    <property type="protein sequence ID" value="MBA8913160.1"/>
    <property type="molecule type" value="Genomic_DNA"/>
</dbReference>
<feature type="domain" description="Acyl-CoA dehydrogenase C-terminal" evidence="2">
    <location>
        <begin position="45"/>
        <end position="108"/>
    </location>
</feature>
<proteinExistence type="predicted"/>
<gene>
    <name evidence="3" type="ORF">HNR51_002238</name>
</gene>
<dbReference type="GO" id="GO:0016627">
    <property type="term" value="F:oxidoreductase activity, acting on the CH-CH group of donors"/>
    <property type="evidence" value="ECO:0007669"/>
    <property type="project" value="InterPro"/>
</dbReference>
<dbReference type="InterPro" id="IPR036250">
    <property type="entry name" value="AcylCo_DH-like_C"/>
</dbReference>
<organism evidence="3 4">
    <name type="scientific">Methylorubrum thiocyanatum</name>
    <dbReference type="NCBI Taxonomy" id="47958"/>
    <lineage>
        <taxon>Bacteria</taxon>
        <taxon>Pseudomonadati</taxon>
        <taxon>Pseudomonadota</taxon>
        <taxon>Alphaproteobacteria</taxon>
        <taxon>Hyphomicrobiales</taxon>
        <taxon>Methylobacteriaceae</taxon>
        <taxon>Methylorubrum</taxon>
    </lineage>
</organism>
<sequence length="116" mass="11828">MTPDAVVPAHRVLRFGETTTGRTPGRLVDTNPRYGIPMLCNIPSCLAATAIGAAMGALESSREAVSGRVTRGAAAGGGNRMAECATVQLRVAEAAASIDAARTILLRVGGFAAAFE</sequence>
<dbReference type="AlphaFoldDB" id="A0AA40S233"/>
<comment type="caution">
    <text evidence="3">The sequence shown here is derived from an EMBL/GenBank/DDBJ whole genome shotgun (WGS) entry which is preliminary data.</text>
</comment>
<protein>
    <submittedName>
        <fullName evidence="3">Alkylation response protein AidB-like acyl-CoA dehydrogenase</fullName>
    </submittedName>
</protein>
<dbReference type="RefSeq" id="WP_239681640.1">
    <property type="nucleotide sequence ID" value="NZ_BPRF01000031.1"/>
</dbReference>
<evidence type="ECO:0000313" key="3">
    <source>
        <dbReference type="EMBL" id="MBA8913160.1"/>
    </source>
</evidence>
<dbReference type="InterPro" id="IPR013107">
    <property type="entry name" value="Acyl-CoA_DH_C"/>
</dbReference>
<dbReference type="Pfam" id="PF08028">
    <property type="entry name" value="Acyl-CoA_dh_2"/>
    <property type="match status" value="1"/>
</dbReference>
<accession>A0AA40S233</accession>
<dbReference type="Gene3D" id="1.20.140.10">
    <property type="entry name" value="Butyryl-CoA Dehydrogenase, subunit A, domain 3"/>
    <property type="match status" value="1"/>
</dbReference>